<gene>
    <name evidence="1" type="ORF">C492_14646</name>
</gene>
<proteinExistence type="predicted"/>
<dbReference type="STRING" id="1227498.C492_14646"/>
<evidence type="ECO:0000313" key="2">
    <source>
        <dbReference type="Proteomes" id="UP000011531"/>
    </source>
</evidence>
<evidence type="ECO:0000313" key="1">
    <source>
        <dbReference type="EMBL" id="ELY56349.1"/>
    </source>
</evidence>
<reference evidence="1 2" key="1">
    <citation type="journal article" date="2014" name="PLoS Genet.">
        <title>Phylogenetically driven sequencing of extremely halophilic archaea reveals strategies for static and dynamic osmo-response.</title>
        <authorList>
            <person name="Becker E.A."/>
            <person name="Seitzer P.M."/>
            <person name="Tritt A."/>
            <person name="Larsen D."/>
            <person name="Krusor M."/>
            <person name="Yao A.I."/>
            <person name="Wu D."/>
            <person name="Madern D."/>
            <person name="Eisen J.A."/>
            <person name="Darling A.E."/>
            <person name="Facciotti M.T."/>
        </authorList>
    </citation>
    <scope>NUCLEOTIDE SEQUENCE [LARGE SCALE GENOMIC DNA]</scope>
    <source>
        <strain evidence="1 2">DSM 18795</strain>
    </source>
</reference>
<dbReference type="AlphaFoldDB" id="L9X3K0"/>
<accession>L9X3K0</accession>
<dbReference type="RefSeq" id="WP_008424703.1">
    <property type="nucleotide sequence ID" value="NZ_AOIA01000126.1"/>
</dbReference>
<organism evidence="1 2">
    <name type="scientific">Natronococcus jeotgali DSM 18795</name>
    <dbReference type="NCBI Taxonomy" id="1227498"/>
    <lineage>
        <taxon>Archaea</taxon>
        <taxon>Methanobacteriati</taxon>
        <taxon>Methanobacteriota</taxon>
        <taxon>Stenosarchaea group</taxon>
        <taxon>Halobacteria</taxon>
        <taxon>Halobacteriales</taxon>
        <taxon>Natrialbaceae</taxon>
        <taxon>Natronococcus</taxon>
    </lineage>
</organism>
<dbReference type="Proteomes" id="UP000011531">
    <property type="component" value="Unassembled WGS sequence"/>
</dbReference>
<protein>
    <recommendedName>
        <fullName evidence="3">Small CPxCG-related zinc finger protein</fullName>
    </recommendedName>
</protein>
<dbReference type="EMBL" id="AOIA01000126">
    <property type="protein sequence ID" value="ELY56349.1"/>
    <property type="molecule type" value="Genomic_DNA"/>
</dbReference>
<name>L9X3K0_9EURY</name>
<keyword evidence="2" id="KW-1185">Reference proteome</keyword>
<dbReference type="OrthoDB" id="195311at2157"/>
<evidence type="ECO:0008006" key="3">
    <source>
        <dbReference type="Google" id="ProtNLM"/>
    </source>
</evidence>
<comment type="caution">
    <text evidence="1">The sequence shown here is derived from an EMBL/GenBank/DDBJ whole genome shotgun (WGS) entry which is preliminary data.</text>
</comment>
<sequence length="52" mass="5547">MRTCHNCDAPISANFVRVFGDNDGTLEGCIHCLSSSELTGTDAGRDAPSLQY</sequence>
<dbReference type="InterPro" id="IPR055985">
    <property type="entry name" value="DUF7563"/>
</dbReference>
<dbReference type="Pfam" id="PF24444">
    <property type="entry name" value="DUF7563"/>
    <property type="match status" value="1"/>
</dbReference>